<keyword evidence="7" id="KW-1185">Reference proteome</keyword>
<protein>
    <recommendedName>
        <fullName evidence="4 5">Large ribosomal subunit protein uL29</fullName>
    </recommendedName>
</protein>
<evidence type="ECO:0000313" key="6">
    <source>
        <dbReference type="EMBL" id="RIE16667.1"/>
    </source>
</evidence>
<dbReference type="GO" id="GO:0006412">
    <property type="term" value="P:translation"/>
    <property type="evidence" value="ECO:0007669"/>
    <property type="project" value="UniProtKB-UniRule"/>
</dbReference>
<dbReference type="SUPFAM" id="SSF46561">
    <property type="entry name" value="Ribosomal protein L29 (L29p)"/>
    <property type="match status" value="1"/>
</dbReference>
<dbReference type="InterPro" id="IPR036049">
    <property type="entry name" value="Ribosomal_uL29_sf"/>
</dbReference>
<dbReference type="PANTHER" id="PTHR10916">
    <property type="entry name" value="60S RIBOSOMAL PROTEIN L35/50S RIBOSOMAL PROTEIN L29"/>
    <property type="match status" value="1"/>
</dbReference>
<reference evidence="6 7" key="1">
    <citation type="submission" date="2018-09" db="EMBL/GenBank/DDBJ databases">
        <title>Discovery and Ecogenomic Context for Candidatus Cryosericales, a Global Caldiserica Order Active in Thawing Permafrost.</title>
        <authorList>
            <person name="Martinez M.A."/>
            <person name="Woodcroft B.J."/>
            <person name="Ignacio Espinoza J.C."/>
            <person name="Zayed A."/>
            <person name="Singleton C.M."/>
            <person name="Boyd J."/>
            <person name="Li Y.-F."/>
            <person name="Purvine S."/>
            <person name="Maughan H."/>
            <person name="Hodgkins S.B."/>
            <person name="Anderson D."/>
            <person name="Sederholm M."/>
            <person name="Temperton B."/>
            <person name="Saleska S.R."/>
            <person name="Tyson G.W."/>
            <person name="Rich V.I."/>
        </authorList>
    </citation>
    <scope>NUCLEOTIDE SEQUENCE [LARGE SCALE GENOMIC DNA]</scope>
    <source>
        <strain evidence="6 7">SMC1</strain>
    </source>
</reference>
<dbReference type="GO" id="GO:0003735">
    <property type="term" value="F:structural constituent of ribosome"/>
    <property type="evidence" value="ECO:0007669"/>
    <property type="project" value="InterPro"/>
</dbReference>
<accession>A0A398DXQ6</accession>
<dbReference type="EMBL" id="QXIY01000023">
    <property type="protein sequence ID" value="RIE16667.1"/>
    <property type="molecule type" value="Genomic_DNA"/>
</dbReference>
<dbReference type="AlphaFoldDB" id="A0A398DXQ6"/>
<dbReference type="NCBIfam" id="TIGR00012">
    <property type="entry name" value="L29"/>
    <property type="match status" value="1"/>
</dbReference>
<evidence type="ECO:0000256" key="4">
    <source>
        <dbReference type="ARBA" id="ARBA00035204"/>
    </source>
</evidence>
<keyword evidence="3 5" id="KW-0687">Ribonucleoprotein</keyword>
<name>A0A398DXQ6_9BACT</name>
<dbReference type="FunFam" id="1.10.287.310:FF:000001">
    <property type="entry name" value="50S ribosomal protein L29"/>
    <property type="match status" value="1"/>
</dbReference>
<dbReference type="OrthoDB" id="9815192at2"/>
<gene>
    <name evidence="5" type="primary">rpmC</name>
    <name evidence="6" type="ORF">SMC1_05715</name>
</gene>
<proteinExistence type="inferred from homology"/>
<dbReference type="Pfam" id="PF00831">
    <property type="entry name" value="Ribosomal_L29"/>
    <property type="match status" value="1"/>
</dbReference>
<comment type="similarity">
    <text evidence="1 5">Belongs to the universal ribosomal protein uL29 family.</text>
</comment>
<evidence type="ECO:0000256" key="3">
    <source>
        <dbReference type="ARBA" id="ARBA00023274"/>
    </source>
</evidence>
<evidence type="ECO:0000256" key="2">
    <source>
        <dbReference type="ARBA" id="ARBA00022980"/>
    </source>
</evidence>
<organism evidence="6 7">
    <name type="scientific">Candidatus Cryosericum septentrionale</name>
    <dbReference type="NCBI Taxonomy" id="2290913"/>
    <lineage>
        <taxon>Bacteria</taxon>
        <taxon>Pseudomonadati</taxon>
        <taxon>Caldisericota/Cryosericota group</taxon>
        <taxon>Candidatus Cryosericota</taxon>
        <taxon>Candidatus Cryosericia</taxon>
        <taxon>Candidatus Cryosericales</taxon>
        <taxon>Candidatus Cryosericaceae</taxon>
        <taxon>Candidatus Cryosericum</taxon>
    </lineage>
</organism>
<dbReference type="PROSITE" id="PS00579">
    <property type="entry name" value="RIBOSOMAL_L29"/>
    <property type="match status" value="1"/>
</dbReference>
<dbReference type="InterPro" id="IPR018254">
    <property type="entry name" value="Ribosomal_uL29_CS"/>
</dbReference>
<keyword evidence="2 5" id="KW-0689">Ribosomal protein</keyword>
<evidence type="ECO:0000256" key="1">
    <source>
        <dbReference type="ARBA" id="ARBA00009254"/>
    </source>
</evidence>
<dbReference type="InterPro" id="IPR050063">
    <property type="entry name" value="Ribosomal_protein_uL29"/>
</dbReference>
<sequence length="72" mass="8589">MRINKVRDMSDAELKVNMENLRRELFNLRFQLATRQLKNTARVKEVRHDIAKILTVEHERIMGLASKKQEVK</sequence>
<dbReference type="Gene3D" id="1.10.287.310">
    <property type="match status" value="1"/>
</dbReference>
<evidence type="ECO:0000313" key="7">
    <source>
        <dbReference type="Proteomes" id="UP000266113"/>
    </source>
</evidence>
<comment type="caution">
    <text evidence="6">The sequence shown here is derived from an EMBL/GenBank/DDBJ whole genome shotgun (WGS) entry which is preliminary data.</text>
</comment>
<dbReference type="CDD" id="cd00427">
    <property type="entry name" value="Ribosomal_L29_HIP"/>
    <property type="match status" value="1"/>
</dbReference>
<dbReference type="Proteomes" id="UP000266113">
    <property type="component" value="Unassembled WGS sequence"/>
</dbReference>
<evidence type="ECO:0000256" key="5">
    <source>
        <dbReference type="HAMAP-Rule" id="MF_00374"/>
    </source>
</evidence>
<dbReference type="PANTHER" id="PTHR10916:SF0">
    <property type="entry name" value="LARGE RIBOSOMAL SUBUNIT PROTEIN UL29C"/>
    <property type="match status" value="1"/>
</dbReference>
<dbReference type="GO" id="GO:0022625">
    <property type="term" value="C:cytosolic large ribosomal subunit"/>
    <property type="evidence" value="ECO:0007669"/>
    <property type="project" value="TreeGrafter"/>
</dbReference>
<dbReference type="HAMAP" id="MF_00374">
    <property type="entry name" value="Ribosomal_uL29"/>
    <property type="match status" value="1"/>
</dbReference>
<dbReference type="InterPro" id="IPR001854">
    <property type="entry name" value="Ribosomal_uL29"/>
</dbReference>
<dbReference type="RefSeq" id="WP_119085825.1">
    <property type="nucleotide sequence ID" value="NZ_QXIY01000023.1"/>
</dbReference>